<evidence type="ECO:0000256" key="11">
    <source>
        <dbReference type="SAM" id="MobiDB-lite"/>
    </source>
</evidence>
<dbReference type="Gene3D" id="3.40.1700.10">
    <property type="entry name" value="DNA integrity scanning protein, DisA, N-terminal domain"/>
    <property type="match status" value="1"/>
</dbReference>
<evidence type="ECO:0000259" key="12">
    <source>
        <dbReference type="PROSITE" id="PS51794"/>
    </source>
</evidence>
<dbReference type="EC" id="2.7.7.85" evidence="10"/>
<dbReference type="GO" id="GO:0006171">
    <property type="term" value="P:cAMP biosynthetic process"/>
    <property type="evidence" value="ECO:0007669"/>
    <property type="project" value="InterPro"/>
</dbReference>
<keyword evidence="14" id="KW-1185">Reference proteome</keyword>
<feature type="transmembrane region" description="Helical" evidence="10">
    <location>
        <begin position="12"/>
        <end position="37"/>
    </location>
</feature>
<dbReference type="InterPro" id="IPR003390">
    <property type="entry name" value="DNA_integrity_scan_DisA_N"/>
</dbReference>
<dbReference type="EMBL" id="JEOB01000002">
    <property type="protein sequence ID" value="EXM39875.1"/>
    <property type="molecule type" value="Genomic_DNA"/>
</dbReference>
<feature type="transmembrane region" description="Helical" evidence="10">
    <location>
        <begin position="49"/>
        <end position="67"/>
    </location>
</feature>
<keyword evidence="8 10" id="KW-1133">Transmembrane helix</keyword>
<dbReference type="PIRSF" id="PIRSF004793">
    <property type="entry name" value="UCP004793"/>
    <property type="match status" value="1"/>
</dbReference>
<dbReference type="PANTHER" id="PTHR34185">
    <property type="entry name" value="DIADENYLATE CYCLASE"/>
    <property type="match status" value="1"/>
</dbReference>
<proteinExistence type="inferred from homology"/>
<evidence type="ECO:0000313" key="14">
    <source>
        <dbReference type="Proteomes" id="UP000021369"/>
    </source>
</evidence>
<evidence type="ECO:0000256" key="6">
    <source>
        <dbReference type="ARBA" id="ARBA00022741"/>
    </source>
</evidence>
<feature type="domain" description="DAC" evidence="12">
    <location>
        <begin position="91"/>
        <end position="258"/>
    </location>
</feature>
<evidence type="ECO:0000256" key="2">
    <source>
        <dbReference type="ARBA" id="ARBA00022475"/>
    </source>
</evidence>
<evidence type="ECO:0000256" key="3">
    <source>
        <dbReference type="ARBA" id="ARBA00022679"/>
    </source>
</evidence>
<dbReference type="Pfam" id="PF02457">
    <property type="entry name" value="DAC"/>
    <property type="match status" value="1"/>
</dbReference>
<feature type="transmembrane region" description="Helical" evidence="10">
    <location>
        <begin position="73"/>
        <end position="90"/>
    </location>
</feature>
<keyword evidence="4 10" id="KW-0812">Transmembrane</keyword>
<comment type="caution">
    <text evidence="13">The sequence shown here is derived from an EMBL/GenBank/DDBJ whole genome shotgun (WGS) entry which is preliminary data.</text>
</comment>
<dbReference type="Pfam" id="PF19293">
    <property type="entry name" value="CdaA_N"/>
    <property type="match status" value="1"/>
</dbReference>
<name>A0A011WS86_RUMAL</name>
<evidence type="ECO:0000256" key="8">
    <source>
        <dbReference type="ARBA" id="ARBA00022989"/>
    </source>
</evidence>
<dbReference type="FunFam" id="3.40.1700.10:FF:000002">
    <property type="entry name" value="Diadenylate cyclase"/>
    <property type="match status" value="1"/>
</dbReference>
<evidence type="ECO:0000256" key="7">
    <source>
        <dbReference type="ARBA" id="ARBA00022840"/>
    </source>
</evidence>
<dbReference type="InterPro" id="IPR034701">
    <property type="entry name" value="CdaA"/>
</dbReference>
<dbReference type="GO" id="GO:0004016">
    <property type="term" value="F:adenylate cyclase activity"/>
    <property type="evidence" value="ECO:0007669"/>
    <property type="project" value="UniProtKB-UniRule"/>
</dbReference>
<dbReference type="InterPro" id="IPR045585">
    <property type="entry name" value="CdaA_N"/>
</dbReference>
<comment type="subunit">
    <text evidence="10">Probably a homodimer.</text>
</comment>
<dbReference type="GO" id="GO:0106408">
    <property type="term" value="F:diadenylate cyclase activity"/>
    <property type="evidence" value="ECO:0007669"/>
    <property type="project" value="UniProtKB-EC"/>
</dbReference>
<dbReference type="GO" id="GO:0005524">
    <property type="term" value="F:ATP binding"/>
    <property type="evidence" value="ECO:0007669"/>
    <property type="project" value="UniProtKB-UniRule"/>
</dbReference>
<comment type="function">
    <text evidence="10">Catalyzes the condensation of 2 ATP molecules into cyclic di-AMP (c-di-AMP), a second messenger used to regulate differing processes in different bacteria.</text>
</comment>
<accession>A0A011WS86</accession>
<evidence type="ECO:0000256" key="5">
    <source>
        <dbReference type="ARBA" id="ARBA00022695"/>
    </source>
</evidence>
<protein>
    <recommendedName>
        <fullName evidence="10">Diadenylate cyclase</fullName>
        <shortName evidence="10">DAC</shortName>
        <ecNumber evidence="10">2.7.7.85</ecNumber>
    </recommendedName>
    <alternativeName>
        <fullName evidence="10">Cyclic-di-AMP synthase</fullName>
        <shortName evidence="10">c-di-AMP synthase</shortName>
    </alternativeName>
</protein>
<evidence type="ECO:0000256" key="1">
    <source>
        <dbReference type="ARBA" id="ARBA00000877"/>
    </source>
</evidence>
<evidence type="ECO:0000256" key="4">
    <source>
        <dbReference type="ARBA" id="ARBA00022692"/>
    </source>
</evidence>
<dbReference type="OrthoDB" id="9807385at2"/>
<dbReference type="RefSeq" id="WP_024856102.1">
    <property type="nucleotide sequence ID" value="NZ_JEOB01000002.1"/>
</dbReference>
<reference evidence="13 14" key="1">
    <citation type="submission" date="2013-06" db="EMBL/GenBank/DDBJ databases">
        <title>Rumen cellulosomics: divergent fiber-degrading strategies revealed by comparative genome-wide analysis of six Ruminococcal strains.</title>
        <authorList>
            <person name="Dassa B."/>
            <person name="Borovok I."/>
            <person name="Lamed R."/>
            <person name="Flint H."/>
            <person name="Yeoman C.J."/>
            <person name="White B."/>
            <person name="Bayer E.A."/>
        </authorList>
    </citation>
    <scope>NUCLEOTIDE SEQUENCE [LARGE SCALE GENOMIC DNA]</scope>
    <source>
        <strain evidence="13 14">SY3</strain>
    </source>
</reference>
<dbReference type="NCBIfam" id="TIGR00159">
    <property type="entry name" value="diadenylate cyclase CdaA"/>
    <property type="match status" value="1"/>
</dbReference>
<dbReference type="InterPro" id="IPR050338">
    <property type="entry name" value="DisA"/>
</dbReference>
<comment type="similarity">
    <text evidence="10">Belongs to the adenylate cyclase family. DacA/CdaA subfamily.</text>
</comment>
<keyword evidence="3 10" id="KW-0808">Transferase</keyword>
<keyword evidence="7 10" id="KW-0067">ATP-binding</keyword>
<gene>
    <name evidence="10" type="primary">dacA</name>
    <name evidence="13" type="ORF">RASY3_08995</name>
</gene>
<dbReference type="SUPFAM" id="SSF143597">
    <property type="entry name" value="YojJ-like"/>
    <property type="match status" value="1"/>
</dbReference>
<organism evidence="13 14">
    <name type="scientific">Ruminococcus albus SY3</name>
    <dbReference type="NCBI Taxonomy" id="1341156"/>
    <lineage>
        <taxon>Bacteria</taxon>
        <taxon>Bacillati</taxon>
        <taxon>Bacillota</taxon>
        <taxon>Clostridia</taxon>
        <taxon>Eubacteriales</taxon>
        <taxon>Oscillospiraceae</taxon>
        <taxon>Ruminococcus</taxon>
    </lineage>
</organism>
<dbReference type="InterPro" id="IPR014046">
    <property type="entry name" value="C-di-AMP_synthase"/>
</dbReference>
<dbReference type="PANTHER" id="PTHR34185:SF1">
    <property type="entry name" value="DIADENYLATE CYCLASE"/>
    <property type="match status" value="1"/>
</dbReference>
<sequence length="293" mass="32404">MLQSIQETLNSIWGVFLNIRINDIVDIIILYFLIYNGIKLIRETRAQQLTKGIAVLLGSYAVAYLFNLNTMRFLLKLCFQWGFLALIILFQPELRRMLEKVGRTKIAELSFLNPQDATSDEMKWSGAIEAICDAAQNLSSSKTGALIICERKTKLGEQIATGTVLNCTPSVAVFGNIFYPNTPLHDGAVIVRDGIILAAGCFLPRPQKDELINKQLGSRHRAAIGMSENSDALVIVVSEETGAISVAENGELTRGYTKESLKKLLTSSLITDKESSSGKEKSLAGRVFSRWKK</sequence>
<feature type="region of interest" description="Disordered" evidence="11">
    <location>
        <begin position="272"/>
        <end position="293"/>
    </location>
</feature>
<dbReference type="AlphaFoldDB" id="A0A011WS86"/>
<dbReference type="InterPro" id="IPR036888">
    <property type="entry name" value="DNA_integrity_DisA_N_sf"/>
</dbReference>
<keyword evidence="5 10" id="KW-0548">Nucleotidyltransferase</keyword>
<evidence type="ECO:0000313" key="13">
    <source>
        <dbReference type="EMBL" id="EXM39875.1"/>
    </source>
</evidence>
<dbReference type="PATRIC" id="fig|1341156.4.peg.1105"/>
<evidence type="ECO:0000256" key="9">
    <source>
        <dbReference type="ARBA" id="ARBA00023136"/>
    </source>
</evidence>
<keyword evidence="9 10" id="KW-0472">Membrane</keyword>
<keyword evidence="6 10" id="KW-0547">Nucleotide-binding</keyword>
<feature type="compositionally biased region" description="Basic and acidic residues" evidence="11">
    <location>
        <begin position="272"/>
        <end position="283"/>
    </location>
</feature>
<evidence type="ECO:0000256" key="10">
    <source>
        <dbReference type="HAMAP-Rule" id="MF_01499"/>
    </source>
</evidence>
<dbReference type="HAMAP" id="MF_01499">
    <property type="entry name" value="DacA"/>
    <property type="match status" value="1"/>
</dbReference>
<comment type="caution">
    <text evidence="10">Lacks conserved residue(s) required for the propagation of feature annotation.</text>
</comment>
<dbReference type="PROSITE" id="PS51794">
    <property type="entry name" value="DAC"/>
    <property type="match status" value="1"/>
</dbReference>
<dbReference type="Proteomes" id="UP000021369">
    <property type="component" value="Unassembled WGS sequence"/>
</dbReference>
<keyword evidence="2 10" id="KW-1003">Cell membrane</keyword>
<comment type="catalytic activity">
    <reaction evidence="1 10">
        <text>2 ATP = 3',3'-c-di-AMP + 2 diphosphate</text>
        <dbReference type="Rhea" id="RHEA:35655"/>
        <dbReference type="ChEBI" id="CHEBI:30616"/>
        <dbReference type="ChEBI" id="CHEBI:33019"/>
        <dbReference type="ChEBI" id="CHEBI:71500"/>
        <dbReference type="EC" id="2.7.7.85"/>
    </reaction>
</comment>